<evidence type="ECO:0000256" key="13">
    <source>
        <dbReference type="SAM" id="Phobius"/>
    </source>
</evidence>
<dbReference type="PRINTS" id="PR00344">
    <property type="entry name" value="BCTRLSENSOR"/>
</dbReference>
<keyword evidence="5" id="KW-0547">Nucleotide-binding</keyword>
<keyword evidence="3 12" id="KW-0597">Phosphoprotein</keyword>
<evidence type="ECO:0000313" key="17">
    <source>
        <dbReference type="EMBL" id="RGS05172.1"/>
    </source>
</evidence>
<dbReference type="InterPro" id="IPR036890">
    <property type="entry name" value="HATPase_C_sf"/>
</dbReference>
<feature type="domain" description="HTH araC/xylS-type" evidence="14">
    <location>
        <begin position="1235"/>
        <end position="1333"/>
    </location>
</feature>
<dbReference type="Gene3D" id="3.40.50.2300">
    <property type="match status" value="1"/>
</dbReference>
<dbReference type="RefSeq" id="WP_118431838.1">
    <property type="nucleotide sequence ID" value="NZ_JAQCWP010000031.1"/>
</dbReference>
<evidence type="ECO:0000256" key="4">
    <source>
        <dbReference type="ARBA" id="ARBA00022679"/>
    </source>
</evidence>
<feature type="domain" description="Histidine kinase" evidence="15">
    <location>
        <begin position="823"/>
        <end position="1040"/>
    </location>
</feature>
<dbReference type="Pfam" id="PF12833">
    <property type="entry name" value="HTH_18"/>
    <property type="match status" value="1"/>
</dbReference>
<keyword evidence="10" id="KW-0238">DNA-binding</keyword>
<dbReference type="InterPro" id="IPR018062">
    <property type="entry name" value="HTH_AraC-typ_CS"/>
</dbReference>
<dbReference type="PROSITE" id="PS00041">
    <property type="entry name" value="HTH_ARAC_FAMILY_1"/>
    <property type="match status" value="1"/>
</dbReference>
<keyword evidence="13" id="KW-1133">Transmembrane helix</keyword>
<proteinExistence type="predicted"/>
<keyword evidence="11" id="KW-0804">Transcription</keyword>
<evidence type="ECO:0000256" key="6">
    <source>
        <dbReference type="ARBA" id="ARBA00022777"/>
    </source>
</evidence>
<dbReference type="InterPro" id="IPR011123">
    <property type="entry name" value="Y_Y_Y"/>
</dbReference>
<comment type="catalytic activity">
    <reaction evidence="1">
        <text>ATP + protein L-histidine = ADP + protein N-phospho-L-histidine.</text>
        <dbReference type="EC" id="2.7.13.3"/>
    </reaction>
</comment>
<dbReference type="SMART" id="SM00448">
    <property type="entry name" value="REC"/>
    <property type="match status" value="1"/>
</dbReference>
<dbReference type="InterPro" id="IPR004358">
    <property type="entry name" value="Sig_transdc_His_kin-like_C"/>
</dbReference>
<dbReference type="PROSITE" id="PS50110">
    <property type="entry name" value="RESPONSE_REGULATORY"/>
    <property type="match status" value="1"/>
</dbReference>
<dbReference type="GO" id="GO:0005524">
    <property type="term" value="F:ATP binding"/>
    <property type="evidence" value="ECO:0007669"/>
    <property type="project" value="UniProtKB-KW"/>
</dbReference>
<dbReference type="Pfam" id="PF00072">
    <property type="entry name" value="Response_reg"/>
    <property type="match status" value="1"/>
</dbReference>
<dbReference type="SMART" id="SM00342">
    <property type="entry name" value="HTH_ARAC"/>
    <property type="match status" value="1"/>
</dbReference>
<dbReference type="SUPFAM" id="SSF55874">
    <property type="entry name" value="ATPase domain of HSP90 chaperone/DNA topoisomerase II/histidine kinase"/>
    <property type="match status" value="1"/>
</dbReference>
<dbReference type="Proteomes" id="UP000285750">
    <property type="component" value="Unassembled WGS sequence"/>
</dbReference>
<dbReference type="CDD" id="cd00075">
    <property type="entry name" value="HATPase"/>
    <property type="match status" value="1"/>
</dbReference>
<keyword evidence="8" id="KW-0902">Two-component regulatory system</keyword>
<dbReference type="FunFam" id="3.30.565.10:FF:000037">
    <property type="entry name" value="Hybrid sensor histidine kinase/response regulator"/>
    <property type="match status" value="1"/>
</dbReference>
<dbReference type="FunFam" id="2.60.40.10:FF:000791">
    <property type="entry name" value="Two-component system sensor histidine kinase/response regulator"/>
    <property type="match status" value="1"/>
</dbReference>
<dbReference type="InterPro" id="IPR018060">
    <property type="entry name" value="HTH_AraC"/>
</dbReference>
<dbReference type="GO" id="GO:0003700">
    <property type="term" value="F:DNA-binding transcription factor activity"/>
    <property type="evidence" value="ECO:0007669"/>
    <property type="project" value="InterPro"/>
</dbReference>
<dbReference type="GO" id="GO:0043565">
    <property type="term" value="F:sequence-specific DNA binding"/>
    <property type="evidence" value="ECO:0007669"/>
    <property type="project" value="InterPro"/>
</dbReference>
<feature type="domain" description="Response regulatory" evidence="16">
    <location>
        <begin position="1084"/>
        <end position="1199"/>
    </location>
</feature>
<dbReference type="SUPFAM" id="SSF47384">
    <property type="entry name" value="Homodimeric domain of signal transducing histidine kinase"/>
    <property type="match status" value="1"/>
</dbReference>
<dbReference type="InterPro" id="IPR003661">
    <property type="entry name" value="HisK_dim/P_dom"/>
</dbReference>
<dbReference type="Gene3D" id="2.60.40.10">
    <property type="entry name" value="Immunoglobulins"/>
    <property type="match status" value="1"/>
</dbReference>
<dbReference type="SMART" id="SM00388">
    <property type="entry name" value="HisKA"/>
    <property type="match status" value="1"/>
</dbReference>
<dbReference type="CDD" id="cd00082">
    <property type="entry name" value="HisKA"/>
    <property type="match status" value="1"/>
</dbReference>
<dbReference type="InterPro" id="IPR013783">
    <property type="entry name" value="Ig-like_fold"/>
</dbReference>
<keyword evidence="4" id="KW-0808">Transferase</keyword>
<dbReference type="Gene3D" id="1.10.287.130">
    <property type="match status" value="1"/>
</dbReference>
<dbReference type="InterPro" id="IPR009057">
    <property type="entry name" value="Homeodomain-like_sf"/>
</dbReference>
<evidence type="ECO:0000256" key="3">
    <source>
        <dbReference type="ARBA" id="ARBA00022553"/>
    </source>
</evidence>
<evidence type="ECO:0000256" key="12">
    <source>
        <dbReference type="PROSITE-ProRule" id="PRU00169"/>
    </source>
</evidence>
<keyword evidence="13" id="KW-0472">Membrane</keyword>
<dbReference type="Gene3D" id="3.30.565.10">
    <property type="entry name" value="Histidine kinase-like ATPase, C-terminal domain"/>
    <property type="match status" value="1"/>
</dbReference>
<evidence type="ECO:0000256" key="11">
    <source>
        <dbReference type="ARBA" id="ARBA00023163"/>
    </source>
</evidence>
<dbReference type="SUPFAM" id="SSF52172">
    <property type="entry name" value="CheY-like"/>
    <property type="match status" value="1"/>
</dbReference>
<dbReference type="InterPro" id="IPR005467">
    <property type="entry name" value="His_kinase_dom"/>
</dbReference>
<evidence type="ECO:0000313" key="18">
    <source>
        <dbReference type="Proteomes" id="UP000285750"/>
    </source>
</evidence>
<keyword evidence="9" id="KW-0805">Transcription regulation</keyword>
<dbReference type="PANTHER" id="PTHR43547:SF2">
    <property type="entry name" value="HYBRID SIGNAL TRANSDUCTION HISTIDINE KINASE C"/>
    <property type="match status" value="1"/>
</dbReference>
<reference evidence="17 18" key="1">
    <citation type="submission" date="2018-08" db="EMBL/GenBank/DDBJ databases">
        <title>A genome reference for cultivated species of the human gut microbiota.</title>
        <authorList>
            <person name="Zou Y."/>
            <person name="Xue W."/>
            <person name="Luo G."/>
        </authorList>
    </citation>
    <scope>NUCLEOTIDE SEQUENCE [LARGE SCALE GENOMIC DNA]</scope>
    <source>
        <strain evidence="17 18">AF24-16AC</strain>
    </source>
</reference>
<dbReference type="InterPro" id="IPR001789">
    <property type="entry name" value="Sig_transdc_resp-reg_receiver"/>
</dbReference>
<keyword evidence="6" id="KW-0418">Kinase</keyword>
<dbReference type="Pfam" id="PF02518">
    <property type="entry name" value="HATPase_c"/>
    <property type="match status" value="1"/>
</dbReference>
<evidence type="ECO:0000256" key="8">
    <source>
        <dbReference type="ARBA" id="ARBA00023012"/>
    </source>
</evidence>
<dbReference type="EMBL" id="QRUY01000030">
    <property type="protein sequence ID" value="RGS05172.1"/>
    <property type="molecule type" value="Genomic_DNA"/>
</dbReference>
<dbReference type="Pfam" id="PF00512">
    <property type="entry name" value="HisKA"/>
    <property type="match status" value="1"/>
</dbReference>
<gene>
    <name evidence="17" type="ORF">DWY14_12355</name>
</gene>
<dbReference type="Pfam" id="PF07494">
    <property type="entry name" value="Reg_prop"/>
    <property type="match status" value="1"/>
</dbReference>
<evidence type="ECO:0000256" key="7">
    <source>
        <dbReference type="ARBA" id="ARBA00022840"/>
    </source>
</evidence>
<evidence type="ECO:0000256" key="1">
    <source>
        <dbReference type="ARBA" id="ARBA00000085"/>
    </source>
</evidence>
<evidence type="ECO:0000259" key="16">
    <source>
        <dbReference type="PROSITE" id="PS50110"/>
    </source>
</evidence>
<evidence type="ECO:0000256" key="10">
    <source>
        <dbReference type="ARBA" id="ARBA00023125"/>
    </source>
</evidence>
<organism evidence="17 18">
    <name type="scientific">Phocaeicola plebeius</name>
    <dbReference type="NCBI Taxonomy" id="310297"/>
    <lineage>
        <taxon>Bacteria</taxon>
        <taxon>Pseudomonadati</taxon>
        <taxon>Bacteroidota</taxon>
        <taxon>Bacteroidia</taxon>
        <taxon>Bacteroidales</taxon>
        <taxon>Bacteroidaceae</taxon>
        <taxon>Phocaeicola</taxon>
    </lineage>
</organism>
<dbReference type="InterPro" id="IPR003594">
    <property type="entry name" value="HATPase_dom"/>
</dbReference>
<evidence type="ECO:0000256" key="5">
    <source>
        <dbReference type="ARBA" id="ARBA00022741"/>
    </source>
</evidence>
<dbReference type="InterPro" id="IPR011006">
    <property type="entry name" value="CheY-like_superfamily"/>
</dbReference>
<dbReference type="PANTHER" id="PTHR43547">
    <property type="entry name" value="TWO-COMPONENT HISTIDINE KINASE"/>
    <property type="match status" value="1"/>
</dbReference>
<name>A0A412H3R3_9BACT</name>
<evidence type="ECO:0000259" key="14">
    <source>
        <dbReference type="PROSITE" id="PS01124"/>
    </source>
</evidence>
<dbReference type="InterPro" id="IPR015943">
    <property type="entry name" value="WD40/YVTN_repeat-like_dom_sf"/>
</dbReference>
<evidence type="ECO:0000259" key="15">
    <source>
        <dbReference type="PROSITE" id="PS50109"/>
    </source>
</evidence>
<dbReference type="SUPFAM" id="SSF101898">
    <property type="entry name" value="NHL repeat"/>
    <property type="match status" value="2"/>
</dbReference>
<keyword evidence="13" id="KW-0812">Transmembrane</keyword>
<feature type="transmembrane region" description="Helical" evidence="13">
    <location>
        <begin position="780"/>
        <end position="802"/>
    </location>
</feature>
<dbReference type="InterPro" id="IPR011110">
    <property type="entry name" value="Reg_prop"/>
</dbReference>
<dbReference type="GO" id="GO:0000155">
    <property type="term" value="F:phosphorelay sensor kinase activity"/>
    <property type="evidence" value="ECO:0007669"/>
    <property type="project" value="InterPro"/>
</dbReference>
<dbReference type="InterPro" id="IPR036097">
    <property type="entry name" value="HisK_dim/P_sf"/>
</dbReference>
<dbReference type="Gene3D" id="1.10.10.60">
    <property type="entry name" value="Homeodomain-like"/>
    <property type="match status" value="1"/>
</dbReference>
<evidence type="ECO:0000256" key="9">
    <source>
        <dbReference type="ARBA" id="ARBA00023015"/>
    </source>
</evidence>
<keyword evidence="7" id="KW-0067">ATP-binding</keyword>
<dbReference type="SMART" id="SM00387">
    <property type="entry name" value="HATPase_c"/>
    <property type="match status" value="1"/>
</dbReference>
<dbReference type="EC" id="2.7.13.3" evidence="2"/>
<dbReference type="Gene3D" id="2.130.10.10">
    <property type="entry name" value="YVTN repeat-like/Quinoprotein amine dehydrogenase"/>
    <property type="match status" value="3"/>
</dbReference>
<dbReference type="SUPFAM" id="SSF46689">
    <property type="entry name" value="Homeodomain-like"/>
    <property type="match status" value="1"/>
</dbReference>
<evidence type="ECO:0000256" key="2">
    <source>
        <dbReference type="ARBA" id="ARBA00012438"/>
    </source>
</evidence>
<dbReference type="PROSITE" id="PS01124">
    <property type="entry name" value="HTH_ARAC_FAMILY_2"/>
    <property type="match status" value="1"/>
</dbReference>
<comment type="caution">
    <text evidence="17">The sequence shown here is derived from an EMBL/GenBank/DDBJ whole genome shotgun (WGS) entry which is preliminary data.</text>
</comment>
<accession>A0A412H3R3</accession>
<protein>
    <recommendedName>
        <fullName evidence="2">histidine kinase</fullName>
        <ecNumber evidence="2">2.7.13.3</ecNumber>
    </recommendedName>
</protein>
<dbReference type="PROSITE" id="PS50109">
    <property type="entry name" value="HIS_KIN"/>
    <property type="match status" value="1"/>
</dbReference>
<sequence length="1334" mass="153199">MQKFIYLICLLLSVIYTRSEAQIFQYIGIADGLSSRRVLSIQQGEYDYIWILTHKGIDRYNGKQFTHYPLIKNGAVVNCFPNLNILKTDREKKLWEIGKDGLIFNLNEARDSFQLVFDLHEQYPETQKCPITCIYLDEEKNIWFCTEGYQYIYNGDTQKTRKISHKIPGKVTCITQAKGNNYFISTEQTLYSATLNKGELTNVRKIDISNINIIDYIYYHKPTNKLIINALLDKLFIYTPESGELTDLGKHLKDIGVNTITPNRKNLDEVFIATDGDGVYKLDAKKKELSHFLKEDNESFNKMNGSIIKDIYMDQNNRIWNVIYPIGITIYSEKYPEYQWFKHAPNSSNTLSNDCINGIMEDSEGDIWYATCNGISCYDISEKKWKSYCTEKELPQYENHIFLSVCEIRPGIILAGGYMSGIFRIDKKAGTTTFHQQGKSQARETPDKYIRGLIKDKNEVIWSGGFYSLKSFDTRTQEKQEYSSSYPITYLLERNENSFWVGTIQGLYVFDKTKRQLYPYMEKEDFGCINAIYNTPDLKKTYVGTYGNGLFIIDNQTNEITHCMANNSGLQTNNIYSIVPDKNGNLFLGTENGNLFLGTENGLSFYNRKEQTFTNWTREQGLQGANFNPTAGIHTRNGQLIFGSNEGVIILPDSLELPSSFSSHMVFSNLNIMYHPVHPMEKNSPLTKILDETNFIQLKYDQNTFSMDVSSINFDNPLSILYSWKLEGFYDQWTPPTSNGTIRYTNLSPGNYTLKVRSILLDNQQILEEREIQILVERPFWLTFWAFLIYALFIIGAAYAFLRYQIIKRERKTSEEKINFFTHAAHDIRTPLTMIKAPLSEIMEKESLSENGQKNIQLAMQSTENLAELANNLINFQKEELYSSQTIVTAHELNHYLSNYMHQFDSFARQKDITLSYESSFDSLDVWIDTSKMDSILRNLLSNALKYTPQGGRVSLKAESNKNTWTLFLSDTGIGMNKEDQKKLFKYLFRGYNTANQTTTGFGIGMLLTYRLIENHEGKISFTSTENVGTTFQLTFPIRSKNYQYKKEEKEGTDKVLTTEQETAGNITTDIQFTDSQTDEQAPLILVVEDNAPLRSFIIHSLSDTYQVEGAGNGQEALDFINERQPDLILSDIMMPVMDGKKMCQIVKSQMETSHIPIILLTALGDKEHILEGLEIKADQYLVKPFDVHILKATIRTLIANRKMLRNRFKSAVTALPEEDPAVELPTSLDDEFIQKVTELVKEGLGKNFNVDTLCASVNMSRTSFYNKIKALTGIAPAEFIRNIRMQEAALMLKSQRYTVAEVSDKMGFADPKYFTDTFKKFYGVPPSIYMKKN</sequence>
<dbReference type="Pfam" id="PF07495">
    <property type="entry name" value="Y_Y_Y"/>
    <property type="match status" value="1"/>
</dbReference>
<feature type="modified residue" description="4-aspartylphosphate" evidence="12">
    <location>
        <position position="1132"/>
    </location>
</feature>